<dbReference type="Gene3D" id="3.40.50.300">
    <property type="entry name" value="P-loop containing nucleotide triphosphate hydrolases"/>
    <property type="match status" value="1"/>
</dbReference>
<dbReference type="GO" id="GO:0005524">
    <property type="term" value="F:ATP binding"/>
    <property type="evidence" value="ECO:0007669"/>
    <property type="project" value="InterPro"/>
</dbReference>
<dbReference type="EMBL" id="LQRP01000049">
    <property type="protein sequence ID" value="KXT97412.1"/>
    <property type="molecule type" value="Genomic_DNA"/>
</dbReference>
<dbReference type="SUPFAM" id="SSF52540">
    <property type="entry name" value="P-loop containing nucleoside triphosphate hydrolases"/>
    <property type="match status" value="1"/>
</dbReference>
<dbReference type="InterPro" id="IPR051396">
    <property type="entry name" value="Bact_Antivir_Def_Nuclease"/>
</dbReference>
<dbReference type="InterPro" id="IPR003959">
    <property type="entry name" value="ATPase_AAA_core"/>
</dbReference>
<dbReference type="RefSeq" id="WP_061421707.1">
    <property type="nucleotide sequence ID" value="NZ_KQ970371.1"/>
</dbReference>
<dbReference type="AlphaFoldDB" id="A0A139Q5C7"/>
<dbReference type="GO" id="GO:0016887">
    <property type="term" value="F:ATP hydrolysis activity"/>
    <property type="evidence" value="ECO:0007669"/>
    <property type="project" value="InterPro"/>
</dbReference>
<dbReference type="Proteomes" id="UP000070220">
    <property type="component" value="Unassembled WGS sequence"/>
</dbReference>
<organism evidence="2 3">
    <name type="scientific">Streptococcus oralis</name>
    <dbReference type="NCBI Taxonomy" id="1303"/>
    <lineage>
        <taxon>Bacteria</taxon>
        <taxon>Bacillati</taxon>
        <taxon>Bacillota</taxon>
        <taxon>Bacilli</taxon>
        <taxon>Lactobacillales</taxon>
        <taxon>Streptococcaceae</taxon>
        <taxon>Streptococcus</taxon>
    </lineage>
</organism>
<gene>
    <name evidence="2" type="ORF">SORDD30_01697</name>
</gene>
<accession>A0A139Q5C7</accession>
<proteinExistence type="predicted"/>
<dbReference type="PANTHER" id="PTHR43581">
    <property type="entry name" value="ATP/GTP PHOSPHATASE"/>
    <property type="match status" value="1"/>
</dbReference>
<dbReference type="PATRIC" id="fig|1303.83.peg.1766"/>
<dbReference type="PANTHER" id="PTHR43581:SF4">
    <property type="entry name" value="ATP_GTP PHOSPHATASE"/>
    <property type="match status" value="1"/>
</dbReference>
<dbReference type="InterPro" id="IPR027417">
    <property type="entry name" value="P-loop_NTPase"/>
</dbReference>
<dbReference type="Pfam" id="PF13304">
    <property type="entry name" value="AAA_21"/>
    <property type="match status" value="1"/>
</dbReference>
<evidence type="ECO:0000313" key="2">
    <source>
        <dbReference type="EMBL" id="KXT97412.1"/>
    </source>
</evidence>
<sequence>MIKISQIKISNFRSFTNKENIIKELDVLNIFAGRNNVGKTNVLRAINLFFNPKSYNPSIDRNAIKEITKGASKDPVITVDFIDDELEIGIESKYQIYCNLNKEEAEIYKTNSKHAKLNSSSKIKKYLNTKFKCVYLSTTDQDLSSQAFSLLNDMVLEYFKKKHKKIKQTVEEFERQYDLLLGTFKEHINDIESDLDNEFELFRENHIEIKPKLVIDDKAKITEFLLKNISLKLDDDYAQIIDAKGAGVQRTSVILLTFFLLNEIFQKHNKIILLDEPEAFLYPLLTTGLKDSILELVNNENNKSQLFITTHSREFLKEVNNPIFRFYNISQSKREQSYQRSKNEFDIVKNSVVSKFTNEIKNQVLKNYGLLDEVDDHSEIIICEGKTDKNYIEYILDSKPYRPQIRYEKYQNDEADLSFDFIAKGTESVLPILLYLDKVSQVHRKIFILLDGDEAGKKAKKKINKDKGKFKNFEIEVYILDNNKEIEDMVFDESLLIETLKKTSRDFLEREQEFVKFLSSKREKGNLIDLTKEFISYHNIHYPEGEMKSELSQNIDRNRMNKEWLLEKVNSFFYSDEVF</sequence>
<dbReference type="Gene3D" id="3.40.1360.10">
    <property type="match status" value="1"/>
</dbReference>
<protein>
    <recommendedName>
        <fullName evidence="1">ATPase AAA-type core domain-containing protein</fullName>
    </recommendedName>
</protein>
<evidence type="ECO:0000313" key="3">
    <source>
        <dbReference type="Proteomes" id="UP000070220"/>
    </source>
</evidence>
<reference evidence="2 3" key="1">
    <citation type="submission" date="2016-01" db="EMBL/GenBank/DDBJ databases">
        <title>Highly variable Streptococcus oralis are common among viridans streptococci isolated from primates.</title>
        <authorList>
            <person name="Denapaite D."/>
            <person name="Rieger M."/>
            <person name="Koendgen S."/>
            <person name="Brueckner R."/>
            <person name="Ochigava I."/>
            <person name="Kappeler P."/>
            <person name="Maetz-Rensing K."/>
            <person name="Leendertz F."/>
            <person name="Hakenbeck R."/>
        </authorList>
    </citation>
    <scope>NUCLEOTIDE SEQUENCE [LARGE SCALE GENOMIC DNA]</scope>
    <source>
        <strain evidence="2 3">DD30</strain>
    </source>
</reference>
<evidence type="ECO:0000259" key="1">
    <source>
        <dbReference type="Pfam" id="PF13304"/>
    </source>
</evidence>
<comment type="caution">
    <text evidence="2">The sequence shown here is derived from an EMBL/GenBank/DDBJ whole genome shotgun (WGS) entry which is preliminary data.</text>
</comment>
<feature type="domain" description="ATPase AAA-type core" evidence="1">
    <location>
        <begin position="28"/>
        <end position="315"/>
    </location>
</feature>
<name>A0A139Q5C7_STROR</name>